<keyword evidence="6" id="KW-0479">Metal-binding</keyword>
<comment type="pathway">
    <text evidence="2">Cofactor biosynthesis; thiamine diphosphate biosynthesis.</text>
</comment>
<dbReference type="AlphaFoldDB" id="L9X680"/>
<dbReference type="GO" id="GO:0009228">
    <property type="term" value="P:thiamine biosynthetic process"/>
    <property type="evidence" value="ECO:0007669"/>
    <property type="project" value="UniProtKB-KW"/>
</dbReference>
<dbReference type="OrthoDB" id="312552at2157"/>
<comment type="function">
    <text evidence="1">Responsible for the formation of the pyrimidine heterocycle in the thiamine biosynthesis pathway. Catalyzes the formation of hydroxymethylpyrimidine phosphate (HMP-P) from histidine and pyridoxal phosphate (PLP). The protein uses PLP and the active site histidine to form HMP-P, generating an inactive enzyme. The enzyme can only undergo a single turnover, which suggests it is a suicide enzyme.</text>
</comment>
<dbReference type="PROSITE" id="PS51257">
    <property type="entry name" value="PROKAR_LIPOPROTEIN"/>
    <property type="match status" value="1"/>
</dbReference>
<evidence type="ECO:0000256" key="1">
    <source>
        <dbReference type="ARBA" id="ARBA00003469"/>
    </source>
</evidence>
<dbReference type="PANTHER" id="PTHR31528">
    <property type="entry name" value="4-AMINO-5-HYDROXYMETHYL-2-METHYLPYRIMIDINE PHOSPHATE SYNTHASE THI11-RELATED"/>
    <property type="match status" value="1"/>
</dbReference>
<evidence type="ECO:0000256" key="6">
    <source>
        <dbReference type="ARBA" id="ARBA00022723"/>
    </source>
</evidence>
<comment type="catalytic activity">
    <reaction evidence="11">
        <text>N(6)-(pyridoxal phosphate)-L-lysyl-[4-amino-5-hydroxymethyl-2-methylpyrimidine phosphate synthase] + L-histidyl-[4-amino-5-hydroxymethyl-2-methylpyrimidine phosphate synthase] + 2 Fe(3+) + 4 H2O = L-lysyl-[4-amino-5-hydroxymethyl-2-methylpyrimidine phosphate synthase] + (2S)-2-amino-5-hydroxy-4-oxopentanoyl-[4-amino-5-hydroxymethyl-2-methylpyrimidine phosphate synthase] + 4-amino-2-methyl-5-(phosphooxymethyl)pyrimidine + 3-oxopropanoate + 2 Fe(2+) + 2 H(+)</text>
        <dbReference type="Rhea" id="RHEA:65756"/>
        <dbReference type="Rhea" id="RHEA-COMP:16892"/>
        <dbReference type="Rhea" id="RHEA-COMP:16893"/>
        <dbReference type="Rhea" id="RHEA-COMP:16894"/>
        <dbReference type="Rhea" id="RHEA-COMP:16895"/>
        <dbReference type="ChEBI" id="CHEBI:15377"/>
        <dbReference type="ChEBI" id="CHEBI:15378"/>
        <dbReference type="ChEBI" id="CHEBI:29033"/>
        <dbReference type="ChEBI" id="CHEBI:29034"/>
        <dbReference type="ChEBI" id="CHEBI:29969"/>
        <dbReference type="ChEBI" id="CHEBI:29979"/>
        <dbReference type="ChEBI" id="CHEBI:33190"/>
        <dbReference type="ChEBI" id="CHEBI:58354"/>
        <dbReference type="ChEBI" id="CHEBI:143915"/>
        <dbReference type="ChEBI" id="CHEBI:157692"/>
    </reaction>
    <physiologicalReaction direction="left-to-right" evidence="11">
        <dbReference type="Rhea" id="RHEA:65757"/>
    </physiologicalReaction>
</comment>
<accession>L9X680</accession>
<dbReference type="PANTHER" id="PTHR31528:SF1">
    <property type="entry name" value="4-AMINO-5-HYDROXYMETHYL-2-METHYLPYRIMIDINE PHOSPHATE SYNTHASE THI11-RELATED"/>
    <property type="match status" value="1"/>
</dbReference>
<evidence type="ECO:0000256" key="4">
    <source>
        <dbReference type="ARBA" id="ARBA00011738"/>
    </source>
</evidence>
<dbReference type="InterPro" id="IPR015168">
    <property type="entry name" value="SsuA/THI5"/>
</dbReference>
<keyword evidence="7" id="KW-0663">Pyridoxal phosphate</keyword>
<dbReference type="RefSeq" id="WP_008424377.1">
    <property type="nucleotide sequence ID" value="NZ_AOIA01000121.1"/>
</dbReference>
<keyword evidence="9" id="KW-0408">Iron</keyword>
<evidence type="ECO:0000256" key="3">
    <source>
        <dbReference type="ARBA" id="ARBA00009406"/>
    </source>
</evidence>
<dbReference type="STRING" id="1227498.C492_13753"/>
<evidence type="ECO:0000259" key="12">
    <source>
        <dbReference type="Pfam" id="PF09084"/>
    </source>
</evidence>
<evidence type="ECO:0000313" key="13">
    <source>
        <dbReference type="EMBL" id="ELY57210.1"/>
    </source>
</evidence>
<comment type="subunit">
    <text evidence="4">Homodimer.</text>
</comment>
<dbReference type="PATRIC" id="fig|1227498.3.peg.2681"/>
<reference evidence="13 14" key="1">
    <citation type="journal article" date="2014" name="PLoS Genet.">
        <title>Phylogenetically driven sequencing of extremely halophilic archaea reveals strategies for static and dynamic osmo-response.</title>
        <authorList>
            <person name="Becker E.A."/>
            <person name="Seitzer P.M."/>
            <person name="Tritt A."/>
            <person name="Larsen D."/>
            <person name="Krusor M."/>
            <person name="Yao A.I."/>
            <person name="Wu D."/>
            <person name="Madern D."/>
            <person name="Eisen J.A."/>
            <person name="Darling A.E."/>
            <person name="Facciotti M.T."/>
        </authorList>
    </citation>
    <scope>NUCLEOTIDE SEQUENCE [LARGE SCALE GENOMIC DNA]</scope>
    <source>
        <strain evidence="13 14">DSM 18795</strain>
    </source>
</reference>
<proteinExistence type="inferred from homology"/>
<evidence type="ECO:0000256" key="8">
    <source>
        <dbReference type="ARBA" id="ARBA00022977"/>
    </source>
</evidence>
<comment type="similarity">
    <text evidence="3">Belongs to the NMT1/THI5 family.</text>
</comment>
<dbReference type="InterPro" id="IPR027939">
    <property type="entry name" value="NMT1/THI5"/>
</dbReference>
<evidence type="ECO:0000256" key="10">
    <source>
        <dbReference type="ARBA" id="ARBA00033171"/>
    </source>
</evidence>
<evidence type="ECO:0000256" key="2">
    <source>
        <dbReference type="ARBA" id="ARBA00004948"/>
    </source>
</evidence>
<keyword evidence="14" id="KW-1185">Reference proteome</keyword>
<dbReference type="GO" id="GO:0016740">
    <property type="term" value="F:transferase activity"/>
    <property type="evidence" value="ECO:0007669"/>
    <property type="project" value="UniProtKB-KW"/>
</dbReference>
<dbReference type="Gene3D" id="3.40.190.10">
    <property type="entry name" value="Periplasmic binding protein-like II"/>
    <property type="match status" value="2"/>
</dbReference>
<organism evidence="13 14">
    <name type="scientific">Natronococcus jeotgali DSM 18795</name>
    <dbReference type="NCBI Taxonomy" id="1227498"/>
    <lineage>
        <taxon>Archaea</taxon>
        <taxon>Methanobacteriati</taxon>
        <taxon>Methanobacteriota</taxon>
        <taxon>Stenosarchaea group</taxon>
        <taxon>Halobacteria</taxon>
        <taxon>Halobacteriales</taxon>
        <taxon>Natrialbaceae</taxon>
        <taxon>Natronococcus</taxon>
    </lineage>
</organism>
<evidence type="ECO:0000256" key="11">
    <source>
        <dbReference type="ARBA" id="ARBA00048179"/>
    </source>
</evidence>
<dbReference type="Proteomes" id="UP000011531">
    <property type="component" value="Unassembled WGS sequence"/>
</dbReference>
<dbReference type="EMBL" id="AOIA01000121">
    <property type="protein sequence ID" value="ELY57210.1"/>
    <property type="molecule type" value="Genomic_DNA"/>
</dbReference>
<evidence type="ECO:0000313" key="14">
    <source>
        <dbReference type="Proteomes" id="UP000011531"/>
    </source>
</evidence>
<evidence type="ECO:0000256" key="7">
    <source>
        <dbReference type="ARBA" id="ARBA00022898"/>
    </source>
</evidence>
<evidence type="ECO:0000256" key="5">
    <source>
        <dbReference type="ARBA" id="ARBA00022679"/>
    </source>
</evidence>
<protein>
    <recommendedName>
        <fullName evidence="10">Thiamine pyrimidine synthase</fullName>
    </recommendedName>
</protein>
<feature type="domain" description="SsuA/THI5-like" evidence="12">
    <location>
        <begin position="60"/>
        <end position="268"/>
    </location>
</feature>
<dbReference type="Pfam" id="PF09084">
    <property type="entry name" value="NMT1"/>
    <property type="match status" value="1"/>
</dbReference>
<keyword evidence="5" id="KW-0808">Transferase</keyword>
<dbReference type="SUPFAM" id="SSF53850">
    <property type="entry name" value="Periplasmic binding protein-like II"/>
    <property type="match status" value="1"/>
</dbReference>
<dbReference type="GO" id="GO:0046872">
    <property type="term" value="F:metal ion binding"/>
    <property type="evidence" value="ECO:0007669"/>
    <property type="project" value="UniProtKB-KW"/>
</dbReference>
<keyword evidence="8" id="KW-0784">Thiamine biosynthesis</keyword>
<comment type="caution">
    <text evidence="13">The sequence shown here is derived from an EMBL/GenBank/DDBJ whole genome shotgun (WGS) entry which is preliminary data.</text>
</comment>
<gene>
    <name evidence="13" type="ORF">C492_13753</name>
</gene>
<evidence type="ECO:0000256" key="9">
    <source>
        <dbReference type="ARBA" id="ARBA00023004"/>
    </source>
</evidence>
<name>L9X680_9EURY</name>
<sequence length="360" mass="38763">MGESVKHTQCTRRGVLAVGGGIALSGCVGRLGGGEETPSDEGVDGESVSLLLNWNLGGLHAPYVAAREEGFYEAEGFANVELESGDGSDFAANQAGLGNTEFAVSSADQILAVNDNELSPRAVGIVMQRNPNVIFADREGFGELADPERLEGATVGSGPGMVRTMAEAYLDRYDLLDTVEYVDSGFDTVQQLLAGEIDVAAGVFGDVVDARHQGREIDVLEIHDAVPSYGHLIATEESFAEDNPETVAAFLRATARGTVWATRNPEEAIDHLVDVQPELEETRENQYEKWAEMHAGYVRSETVETEGWGASAPEPWAETRDVLAEAGVLESEVDPSEVWTNEYLDDEDEYVSAFADRIDG</sequence>